<feature type="transmembrane region" description="Helical" evidence="7">
    <location>
        <begin position="362"/>
        <end position="384"/>
    </location>
</feature>
<dbReference type="PROSITE" id="PS50850">
    <property type="entry name" value="MFS"/>
    <property type="match status" value="1"/>
</dbReference>
<dbReference type="InterPro" id="IPR036259">
    <property type="entry name" value="MFS_trans_sf"/>
</dbReference>
<feature type="transmembrane region" description="Helical" evidence="7">
    <location>
        <begin position="300"/>
        <end position="319"/>
    </location>
</feature>
<evidence type="ECO:0000256" key="4">
    <source>
        <dbReference type="ARBA" id="ARBA00022989"/>
    </source>
</evidence>
<dbReference type="Proteomes" id="UP000241436">
    <property type="component" value="Unassembled WGS sequence"/>
</dbReference>
<protein>
    <submittedName>
        <fullName evidence="9">MFS transporter</fullName>
    </submittedName>
</protein>
<sequence>MPFKDFTKVGHPRTLISAFLYFTIHCMIWVLMGALGVFIAGELDLTGSQTSLIVAIPILTGSLLRIPVGILADQFGAKKTGAVLQILVLLPLLGGWLVADSFASVIAVGLLLGFAGAGFTVAIPMVSRWYPPEHQGLANGIVGAGNLGAALAALIAPWLAEVVGWRHVFGLAILPVLLTLAMSHWLAKESPNRPVPKRWSESLKILQESDCWWFNLFYAITFGGFVGLASFLVIFFHDQYGLSRVMAGNMAALCVLAGILFRPVGGYLADRMGGVQLLSIIFGAIGVLTAGAGLLPPLPVVTVLLFLAMAAMGLGNGALFQVIPQRFRSEIGVATGVVGAMGGIGGFFQVMLLGLLKDLTGSYGTGLLLFALAALAAVVALQALRPGWQASWLQPALLAKQASGSPRYKE</sequence>
<keyword evidence="4 7" id="KW-1133">Transmembrane helix</keyword>
<dbReference type="GO" id="GO:0016020">
    <property type="term" value="C:membrane"/>
    <property type="evidence" value="ECO:0007669"/>
    <property type="project" value="UniProtKB-SubCell"/>
</dbReference>
<dbReference type="InterPro" id="IPR044772">
    <property type="entry name" value="NO3_transporter"/>
</dbReference>
<feature type="transmembrane region" description="Helical" evidence="7">
    <location>
        <begin position="242"/>
        <end position="261"/>
    </location>
</feature>
<reference evidence="9 10" key="1">
    <citation type="submission" date="2017-09" db="EMBL/GenBank/DDBJ databases">
        <title>Bloom of a denitrifying methanotroph, Candidatus Methylomirabilis limnetica, in a deep stratified lake.</title>
        <authorList>
            <person name="Graf J.S."/>
            <person name="Marchant H.K."/>
            <person name="Tienken D."/>
            <person name="Hach P.F."/>
            <person name="Brand A."/>
            <person name="Schubert C.J."/>
            <person name="Kuypers M.M."/>
            <person name="Milucka J."/>
        </authorList>
    </citation>
    <scope>NUCLEOTIDE SEQUENCE [LARGE SCALE GENOMIC DNA]</scope>
    <source>
        <strain evidence="9 10">Zug</strain>
    </source>
</reference>
<evidence type="ECO:0000256" key="5">
    <source>
        <dbReference type="ARBA" id="ARBA00023063"/>
    </source>
</evidence>
<name>A0A2T4TWY8_9BACT</name>
<feature type="domain" description="Major facilitator superfamily (MFS) profile" evidence="8">
    <location>
        <begin position="14"/>
        <end position="389"/>
    </location>
</feature>
<dbReference type="AlphaFoldDB" id="A0A2T4TWY8"/>
<feature type="transmembrane region" description="Helical" evidence="7">
    <location>
        <begin position="82"/>
        <end position="99"/>
    </location>
</feature>
<organism evidence="9 10">
    <name type="scientific">Candidatus Methylomirabilis limnetica</name>
    <dbReference type="NCBI Taxonomy" id="2033718"/>
    <lineage>
        <taxon>Bacteria</taxon>
        <taxon>Candidatus Methylomirabilota</taxon>
        <taxon>Candidatus Methylomirabilia</taxon>
        <taxon>Candidatus Methylomirabilales</taxon>
        <taxon>Candidatus Methylomirabilaceae</taxon>
        <taxon>Candidatus Methylomirabilis</taxon>
    </lineage>
</organism>
<comment type="subcellular location">
    <subcellularLocation>
        <location evidence="1">Membrane</location>
        <topology evidence="1">Multi-pass membrane protein</topology>
    </subcellularLocation>
</comment>
<feature type="transmembrane region" description="Helical" evidence="7">
    <location>
        <begin position="273"/>
        <end position="294"/>
    </location>
</feature>
<reference evidence="10" key="2">
    <citation type="journal article" date="2018" name="Environ. Microbiol.">
        <title>Bloom of a denitrifying methanotroph, 'Candidatus Methylomirabilis limnetica', in a deep stratified lake.</title>
        <authorList>
            <person name="Graf J.S."/>
            <person name="Mayr M.J."/>
            <person name="Marchant H.K."/>
            <person name="Tienken D."/>
            <person name="Hach P.F."/>
            <person name="Brand A."/>
            <person name="Schubert C.J."/>
            <person name="Kuypers M.M."/>
            <person name="Milucka J."/>
        </authorList>
    </citation>
    <scope>NUCLEOTIDE SEQUENCE [LARGE SCALE GENOMIC DNA]</scope>
    <source>
        <strain evidence="10">Zug</strain>
    </source>
</reference>
<evidence type="ECO:0000256" key="7">
    <source>
        <dbReference type="SAM" id="Phobius"/>
    </source>
</evidence>
<keyword evidence="6 7" id="KW-0472">Membrane</keyword>
<comment type="similarity">
    <text evidence="2">Belongs to the major facilitator superfamily. Nitrate/nitrite porter (TC 2.A.1.8) family.</text>
</comment>
<dbReference type="SUPFAM" id="SSF103473">
    <property type="entry name" value="MFS general substrate transporter"/>
    <property type="match status" value="1"/>
</dbReference>
<evidence type="ECO:0000256" key="1">
    <source>
        <dbReference type="ARBA" id="ARBA00004141"/>
    </source>
</evidence>
<feature type="transmembrane region" description="Helical" evidence="7">
    <location>
        <begin position="52"/>
        <end position="70"/>
    </location>
</feature>
<dbReference type="OrthoDB" id="9773404at2"/>
<feature type="transmembrane region" description="Helical" evidence="7">
    <location>
        <begin position="20"/>
        <end position="40"/>
    </location>
</feature>
<dbReference type="InterPro" id="IPR011701">
    <property type="entry name" value="MFS"/>
</dbReference>
<dbReference type="Pfam" id="PF07690">
    <property type="entry name" value="MFS_1"/>
    <property type="match status" value="1"/>
</dbReference>
<gene>
    <name evidence="9" type="ORF">CLG94_07520</name>
</gene>
<evidence type="ECO:0000259" key="8">
    <source>
        <dbReference type="PROSITE" id="PS50850"/>
    </source>
</evidence>
<keyword evidence="3 7" id="KW-0812">Transmembrane</keyword>
<feature type="transmembrane region" description="Helical" evidence="7">
    <location>
        <begin position="105"/>
        <end position="125"/>
    </location>
</feature>
<dbReference type="PANTHER" id="PTHR23515">
    <property type="entry name" value="HIGH-AFFINITY NITRATE TRANSPORTER 2.3"/>
    <property type="match status" value="1"/>
</dbReference>
<feature type="transmembrane region" description="Helical" evidence="7">
    <location>
        <begin position="137"/>
        <end position="159"/>
    </location>
</feature>
<evidence type="ECO:0000256" key="3">
    <source>
        <dbReference type="ARBA" id="ARBA00022692"/>
    </source>
</evidence>
<accession>A0A2T4TWY8</accession>
<dbReference type="InterPro" id="IPR020846">
    <property type="entry name" value="MFS_dom"/>
</dbReference>
<dbReference type="RefSeq" id="WP_107562278.1">
    <property type="nucleotide sequence ID" value="NZ_NVQC01000022.1"/>
</dbReference>
<evidence type="ECO:0000256" key="2">
    <source>
        <dbReference type="ARBA" id="ARBA00008432"/>
    </source>
</evidence>
<keyword evidence="10" id="KW-1185">Reference proteome</keyword>
<feature type="transmembrane region" description="Helical" evidence="7">
    <location>
        <begin position="165"/>
        <end position="187"/>
    </location>
</feature>
<comment type="caution">
    <text evidence="9">The sequence shown here is derived from an EMBL/GenBank/DDBJ whole genome shotgun (WGS) entry which is preliminary data.</text>
</comment>
<dbReference type="Gene3D" id="1.20.1250.20">
    <property type="entry name" value="MFS general substrate transporter like domains"/>
    <property type="match status" value="1"/>
</dbReference>
<dbReference type="GO" id="GO:0042128">
    <property type="term" value="P:nitrate assimilation"/>
    <property type="evidence" value="ECO:0007669"/>
    <property type="project" value="UniProtKB-KW"/>
</dbReference>
<evidence type="ECO:0000313" key="10">
    <source>
        <dbReference type="Proteomes" id="UP000241436"/>
    </source>
</evidence>
<proteinExistence type="inferred from homology"/>
<feature type="transmembrane region" description="Helical" evidence="7">
    <location>
        <begin position="212"/>
        <end position="236"/>
    </location>
</feature>
<feature type="transmembrane region" description="Helical" evidence="7">
    <location>
        <begin position="331"/>
        <end position="356"/>
    </location>
</feature>
<dbReference type="GO" id="GO:0015112">
    <property type="term" value="F:nitrate transmembrane transporter activity"/>
    <property type="evidence" value="ECO:0007669"/>
    <property type="project" value="InterPro"/>
</dbReference>
<dbReference type="EMBL" id="NVQC01000022">
    <property type="protein sequence ID" value="PTL35615.1"/>
    <property type="molecule type" value="Genomic_DNA"/>
</dbReference>
<keyword evidence="5" id="KW-0534">Nitrate assimilation</keyword>
<dbReference type="CDD" id="cd17341">
    <property type="entry name" value="MFS_NRT2_like"/>
    <property type="match status" value="1"/>
</dbReference>
<evidence type="ECO:0000313" key="9">
    <source>
        <dbReference type="EMBL" id="PTL35615.1"/>
    </source>
</evidence>
<evidence type="ECO:0000256" key="6">
    <source>
        <dbReference type="ARBA" id="ARBA00023136"/>
    </source>
</evidence>